<protein>
    <submittedName>
        <fullName evidence="2">Uncharacterized protein</fullName>
    </submittedName>
</protein>
<accession>A0A9P0H1V0</accession>
<proteinExistence type="predicted"/>
<dbReference type="EMBL" id="OV725077">
    <property type="protein sequence ID" value="CAH1389282.1"/>
    <property type="molecule type" value="Genomic_DNA"/>
</dbReference>
<keyword evidence="3" id="KW-1185">Reference proteome</keyword>
<evidence type="ECO:0000256" key="1">
    <source>
        <dbReference type="SAM" id="MobiDB-lite"/>
    </source>
</evidence>
<feature type="compositionally biased region" description="Polar residues" evidence="1">
    <location>
        <begin position="50"/>
        <end position="62"/>
    </location>
</feature>
<name>A0A9P0H1V0_NEZVI</name>
<gene>
    <name evidence="2" type="ORF">NEZAVI_LOCUS714</name>
</gene>
<organism evidence="2 3">
    <name type="scientific">Nezara viridula</name>
    <name type="common">Southern green stink bug</name>
    <name type="synonym">Cimex viridulus</name>
    <dbReference type="NCBI Taxonomy" id="85310"/>
    <lineage>
        <taxon>Eukaryota</taxon>
        <taxon>Metazoa</taxon>
        <taxon>Ecdysozoa</taxon>
        <taxon>Arthropoda</taxon>
        <taxon>Hexapoda</taxon>
        <taxon>Insecta</taxon>
        <taxon>Pterygota</taxon>
        <taxon>Neoptera</taxon>
        <taxon>Paraneoptera</taxon>
        <taxon>Hemiptera</taxon>
        <taxon>Heteroptera</taxon>
        <taxon>Panheteroptera</taxon>
        <taxon>Pentatomomorpha</taxon>
        <taxon>Pentatomoidea</taxon>
        <taxon>Pentatomidae</taxon>
        <taxon>Pentatominae</taxon>
        <taxon>Nezara</taxon>
    </lineage>
</organism>
<evidence type="ECO:0000313" key="2">
    <source>
        <dbReference type="EMBL" id="CAH1389282.1"/>
    </source>
</evidence>
<evidence type="ECO:0000313" key="3">
    <source>
        <dbReference type="Proteomes" id="UP001152798"/>
    </source>
</evidence>
<dbReference type="Proteomes" id="UP001152798">
    <property type="component" value="Chromosome 1"/>
</dbReference>
<dbReference type="AlphaFoldDB" id="A0A9P0H1V0"/>
<sequence length="91" mass="9859">MTTALAATEEVERIESKIGITIPNYVSDQGHLKITPKHPNKTAICQSLGSISQPSFQRTRQSSAERTHRSGCKTGSRYSLSGTEGSLLKTP</sequence>
<reference evidence="2" key="1">
    <citation type="submission" date="2022-01" db="EMBL/GenBank/DDBJ databases">
        <authorList>
            <person name="King R."/>
        </authorList>
    </citation>
    <scope>NUCLEOTIDE SEQUENCE</scope>
</reference>
<feature type="region of interest" description="Disordered" evidence="1">
    <location>
        <begin position="50"/>
        <end position="91"/>
    </location>
</feature>